<dbReference type="RefSeq" id="WP_265539313.1">
    <property type="nucleotide sequence ID" value="NZ_CP098740.1"/>
</dbReference>
<dbReference type="InterPro" id="IPR052016">
    <property type="entry name" value="Bact_Sigma-Reg"/>
</dbReference>
<sequence length="813" mass="87710">MDLGVPPQRTPLPGDGAAGRMPLAVAVVDTEGLVSHWSSGARRLFGVAREEAVGLPAGELLPVSGVLDGSEGMYAEEGPALDSSLSGDFPYPASGRARLDEPGRGRIDVLWWAYPLAGPGPARLLVLAADCAQLRGVEQGEGGPARTVAPGFALHTDFPGHPELSARLPEILPNMSVQEATRIVAQVLELGYPVLEFSHHERIPVTPDWGVPKHAGALSVREERYGDEPTVVPQRAAPRPQLDLEYAAVRERLEFLNEVSGRIGTSLDLERTIREVTSAAVPRFTDFAGTHLRAAVLAGEGFPDGPPDVTTIWHRVWVEHNDEPGRWDDTVPVGEAIAFPEHTPFFQCMVTGEPVIVPHVSEELSNRISGEFEKRDLRPLITHRSLLIVPLKARDVVLGFMVLMRRPGREPFDDMDRTTGAELAARAGLVLDNARMYTYQENVAETLQDSMLPKVEPRMAGCDIATRYLPGTRLGRIGGDWFDSVKLPGSRTALVVGDVMGHGLNSAAMMGQLRTAVLTMATMEMPPAQLLRHLDDLAQRLGEQYLATCLYAVYDPIAGELQIANAGHIPPVLVRAEDGRAALLDLPTGAPIGVGGVAFETATVRVRPGDRLVLCTDGLVEVRGQDIGAGLAALCASAAHPAASMNDACDTIIRALNTGGGRKDDVALLMARLNGIADEDVAEWQLALDPREVSRARRLVRGQLLDWELPDAVEAAELMVSELVTNAFKHSRTHHIGLRLVRTDALLCEVSDDEPAPASLLGVTDSDEFGRGLMVVSSLAKEWGTSGTGRGKTVWFELALSRVPRPRTNSRRS</sequence>
<dbReference type="SMART" id="SM00065">
    <property type="entry name" value="GAF"/>
    <property type="match status" value="1"/>
</dbReference>
<reference evidence="3" key="1">
    <citation type="journal article" date="2022" name="Front. Microbiol.">
        <title>Mirubactin C rescues the lethal effect of cell wall biosynthesis mutations in Bacillus subtilis.</title>
        <authorList>
            <person name="Kepplinger B."/>
            <person name="Wen X."/>
            <person name="Tyler A.R."/>
            <person name="Kim B.Y."/>
            <person name="Brown J."/>
            <person name="Banks P."/>
            <person name="Dashti Y."/>
            <person name="Mackenzie E.S."/>
            <person name="Wills C."/>
            <person name="Kawai Y."/>
            <person name="Waldron K.J."/>
            <person name="Allenby N.E.E."/>
            <person name="Wu L.J."/>
            <person name="Hall M.J."/>
            <person name="Errington J."/>
        </authorList>
    </citation>
    <scope>NUCLEOTIDE SEQUENCE</scope>
    <source>
        <strain evidence="3">MDA8-470</strain>
    </source>
</reference>
<dbReference type="PANTHER" id="PTHR43156:SF2">
    <property type="entry name" value="STAGE II SPORULATION PROTEIN E"/>
    <property type="match status" value="1"/>
</dbReference>
<dbReference type="InterPro" id="IPR036890">
    <property type="entry name" value="HATPase_C_sf"/>
</dbReference>
<evidence type="ECO:0000256" key="1">
    <source>
        <dbReference type="ARBA" id="ARBA00022801"/>
    </source>
</evidence>
<dbReference type="InterPro" id="IPR003018">
    <property type="entry name" value="GAF"/>
</dbReference>
<dbReference type="Pfam" id="PF13185">
    <property type="entry name" value="GAF_2"/>
    <property type="match status" value="1"/>
</dbReference>
<accession>A0ABY6PMI4</accession>
<dbReference type="Gene3D" id="3.30.565.10">
    <property type="entry name" value="Histidine kinase-like ATPase, C-terminal domain"/>
    <property type="match status" value="1"/>
</dbReference>
<dbReference type="SUPFAM" id="SSF81606">
    <property type="entry name" value="PP2C-like"/>
    <property type="match status" value="1"/>
</dbReference>
<dbReference type="SMART" id="SM00331">
    <property type="entry name" value="PP2C_SIG"/>
    <property type="match status" value="1"/>
</dbReference>
<dbReference type="CDD" id="cd00130">
    <property type="entry name" value="PAS"/>
    <property type="match status" value="1"/>
</dbReference>
<dbReference type="Pfam" id="PF13581">
    <property type="entry name" value="HATPase_c_2"/>
    <property type="match status" value="1"/>
</dbReference>
<dbReference type="InterPro" id="IPR035965">
    <property type="entry name" value="PAS-like_dom_sf"/>
</dbReference>
<keyword evidence="1" id="KW-0378">Hydrolase</keyword>
<dbReference type="SUPFAM" id="SSF55785">
    <property type="entry name" value="PYP-like sensor domain (PAS domain)"/>
    <property type="match status" value="1"/>
</dbReference>
<gene>
    <name evidence="3" type="ORF">NEH16_04190</name>
</gene>
<dbReference type="SUPFAM" id="SSF55874">
    <property type="entry name" value="ATPase domain of HSP90 chaperone/DNA topoisomerase II/histidine kinase"/>
    <property type="match status" value="1"/>
</dbReference>
<dbReference type="EMBL" id="CP098740">
    <property type="protein sequence ID" value="UZK53438.1"/>
    <property type="molecule type" value="Genomic_DNA"/>
</dbReference>
<dbReference type="InterPro" id="IPR001932">
    <property type="entry name" value="PPM-type_phosphatase-like_dom"/>
</dbReference>
<dbReference type="CDD" id="cd16936">
    <property type="entry name" value="HATPase_RsbW-like"/>
    <property type="match status" value="1"/>
</dbReference>
<evidence type="ECO:0000259" key="2">
    <source>
        <dbReference type="PROSITE" id="PS50112"/>
    </source>
</evidence>
<proteinExistence type="predicted"/>
<keyword evidence="4" id="KW-1185">Reference proteome</keyword>
<protein>
    <submittedName>
        <fullName evidence="3">SpoIIE family protein phosphatase</fullName>
    </submittedName>
</protein>
<dbReference type="InterPro" id="IPR003594">
    <property type="entry name" value="HATPase_dom"/>
</dbReference>
<dbReference type="InterPro" id="IPR000014">
    <property type="entry name" value="PAS"/>
</dbReference>
<dbReference type="Gene3D" id="3.60.40.10">
    <property type="entry name" value="PPM-type phosphatase domain"/>
    <property type="match status" value="1"/>
</dbReference>
<dbReference type="Pfam" id="PF07228">
    <property type="entry name" value="SpoIIE"/>
    <property type="match status" value="1"/>
</dbReference>
<name>A0ABY6PMI4_9ACTN</name>
<dbReference type="SUPFAM" id="SSF55781">
    <property type="entry name" value="GAF domain-like"/>
    <property type="match status" value="1"/>
</dbReference>
<dbReference type="Proteomes" id="UP001164963">
    <property type="component" value="Chromosome"/>
</dbReference>
<dbReference type="PROSITE" id="PS50112">
    <property type="entry name" value="PAS"/>
    <property type="match status" value="1"/>
</dbReference>
<evidence type="ECO:0000313" key="4">
    <source>
        <dbReference type="Proteomes" id="UP001164963"/>
    </source>
</evidence>
<dbReference type="InterPro" id="IPR036457">
    <property type="entry name" value="PPM-type-like_dom_sf"/>
</dbReference>
<feature type="domain" description="PAS" evidence="2">
    <location>
        <begin position="25"/>
        <end position="54"/>
    </location>
</feature>
<dbReference type="Gene3D" id="3.30.450.20">
    <property type="entry name" value="PAS domain"/>
    <property type="match status" value="1"/>
</dbReference>
<dbReference type="Gene3D" id="3.30.450.40">
    <property type="match status" value="1"/>
</dbReference>
<dbReference type="PANTHER" id="PTHR43156">
    <property type="entry name" value="STAGE II SPORULATION PROTEIN E-RELATED"/>
    <property type="match status" value="1"/>
</dbReference>
<evidence type="ECO:0000313" key="3">
    <source>
        <dbReference type="EMBL" id="UZK53438.1"/>
    </source>
</evidence>
<organism evidence="3 4">
    <name type="scientific">Streptomyces drozdowiczii</name>
    <dbReference type="NCBI Taxonomy" id="202862"/>
    <lineage>
        <taxon>Bacteria</taxon>
        <taxon>Bacillati</taxon>
        <taxon>Actinomycetota</taxon>
        <taxon>Actinomycetes</taxon>
        <taxon>Kitasatosporales</taxon>
        <taxon>Streptomycetaceae</taxon>
        <taxon>Streptomyces</taxon>
    </lineage>
</organism>
<dbReference type="InterPro" id="IPR029016">
    <property type="entry name" value="GAF-like_dom_sf"/>
</dbReference>